<dbReference type="SUPFAM" id="SSF53474">
    <property type="entry name" value="alpha/beta-Hydrolases"/>
    <property type="match status" value="1"/>
</dbReference>
<dbReference type="PANTHER" id="PTHR43194">
    <property type="entry name" value="HYDROLASE ALPHA/BETA FOLD FAMILY"/>
    <property type="match status" value="1"/>
</dbReference>
<evidence type="ECO:0000259" key="1">
    <source>
        <dbReference type="Pfam" id="PF00561"/>
    </source>
</evidence>
<dbReference type="InterPro" id="IPR000073">
    <property type="entry name" value="AB_hydrolase_1"/>
</dbReference>
<dbReference type="OrthoDB" id="9791366at2"/>
<reference evidence="2 3" key="1">
    <citation type="submission" date="2017-08" db="EMBL/GenBank/DDBJ databases">
        <authorList>
            <person name="de Groot N.N."/>
        </authorList>
    </citation>
    <scope>NUCLEOTIDE SEQUENCE [LARGE SCALE GENOMIC DNA]</scope>
    <source>
        <strain evidence="2 3">JC85</strain>
    </source>
</reference>
<dbReference type="AlphaFoldDB" id="A0A285UI59"/>
<accession>A0A285UI59</accession>
<organism evidence="2 3">
    <name type="scientific">Rhizobium subbaraonis</name>
    <dbReference type="NCBI Taxonomy" id="908946"/>
    <lineage>
        <taxon>Bacteria</taxon>
        <taxon>Pseudomonadati</taxon>
        <taxon>Pseudomonadota</taxon>
        <taxon>Alphaproteobacteria</taxon>
        <taxon>Hyphomicrobiales</taxon>
        <taxon>Rhizobiaceae</taxon>
        <taxon>Rhizobium/Agrobacterium group</taxon>
        <taxon>Rhizobium</taxon>
    </lineage>
</organism>
<dbReference type="Gene3D" id="3.40.50.1820">
    <property type="entry name" value="alpha/beta hydrolase"/>
    <property type="match status" value="1"/>
</dbReference>
<dbReference type="Pfam" id="PF00561">
    <property type="entry name" value="Abhydrolase_1"/>
    <property type="match status" value="1"/>
</dbReference>
<gene>
    <name evidence="2" type="ORF">SAMN05892877_106265</name>
</gene>
<evidence type="ECO:0000313" key="3">
    <source>
        <dbReference type="Proteomes" id="UP000219167"/>
    </source>
</evidence>
<sequence length="295" mass="32377">MNEETARCFDEIVFTATDGLSLYARDYQAISAGEAGKAAVICLAGLSRNSRDFHHFAIAVRERTGRRVVAIDYRGRGRSAWDDNKANYNIATECGDVLSALSALSVDRAVFVGTSRGGLILHVLASSRPDLMAGAILNDIGPVIEPAGLREIARYLNRGERPRDWTQAEGILRTTHGANFPVLSDEDWRDMAEAVYVEKDGGIHADFDPAIAQHLLTLDFESPLPNLWAQFEAFGKMPLMAISGEHSTLLSAQTLAEMSRRHPGLRRHLATGQGHAPLLHRRDVFSAVVDFIQSI</sequence>
<dbReference type="Proteomes" id="UP000219167">
    <property type="component" value="Unassembled WGS sequence"/>
</dbReference>
<dbReference type="InterPro" id="IPR050228">
    <property type="entry name" value="Carboxylesterase_BioH"/>
</dbReference>
<evidence type="ECO:0000313" key="2">
    <source>
        <dbReference type="EMBL" id="SOC39931.1"/>
    </source>
</evidence>
<dbReference type="PANTHER" id="PTHR43194:SF2">
    <property type="entry name" value="PEROXISOMAL MEMBRANE PROTEIN LPX1"/>
    <property type="match status" value="1"/>
</dbReference>
<feature type="domain" description="AB hydrolase-1" evidence="1">
    <location>
        <begin position="39"/>
        <end position="143"/>
    </location>
</feature>
<dbReference type="EMBL" id="OBQD01000006">
    <property type="protein sequence ID" value="SOC39931.1"/>
    <property type="molecule type" value="Genomic_DNA"/>
</dbReference>
<proteinExistence type="predicted"/>
<keyword evidence="3" id="KW-1185">Reference proteome</keyword>
<name>A0A285UI59_9HYPH</name>
<protein>
    <submittedName>
        <fullName evidence="2">Pimeloyl-ACP methyl ester carboxylesterase</fullName>
    </submittedName>
</protein>
<dbReference type="InterPro" id="IPR029058">
    <property type="entry name" value="AB_hydrolase_fold"/>
</dbReference>
<dbReference type="RefSeq" id="WP_097139253.1">
    <property type="nucleotide sequence ID" value="NZ_OBQD01000006.1"/>
</dbReference>